<dbReference type="PROSITE" id="PS50067">
    <property type="entry name" value="KINESIN_MOTOR_2"/>
    <property type="match status" value="1"/>
</dbReference>
<keyword evidence="11" id="KW-1185">Reference proteome</keyword>
<dbReference type="PRINTS" id="PR00380">
    <property type="entry name" value="KINESINHEAVY"/>
</dbReference>
<feature type="binding site" evidence="7">
    <location>
        <begin position="77"/>
        <end position="84"/>
    </location>
    <ligand>
        <name>ATP</name>
        <dbReference type="ChEBI" id="CHEBI:30616"/>
    </ligand>
</feature>
<dbReference type="Pfam" id="PF00225">
    <property type="entry name" value="Kinesin"/>
    <property type="match status" value="1"/>
</dbReference>
<dbReference type="PANTHER" id="PTHR47968">
    <property type="entry name" value="CENTROMERE PROTEIN E"/>
    <property type="match status" value="1"/>
</dbReference>
<keyword evidence="2 7" id="KW-0547">Nucleotide-binding</keyword>
<evidence type="ECO:0000256" key="2">
    <source>
        <dbReference type="ARBA" id="ARBA00022741"/>
    </source>
</evidence>
<comment type="similarity">
    <text evidence="7">Belongs to the TRAFAC class myosin-kinesin ATPase superfamily. Kinesin family.</text>
</comment>
<keyword evidence="6" id="KW-0206">Cytoskeleton</keyword>
<evidence type="ECO:0000259" key="9">
    <source>
        <dbReference type="PROSITE" id="PS50067"/>
    </source>
</evidence>
<feature type="coiled-coil region" evidence="8">
    <location>
        <begin position="397"/>
        <end position="480"/>
    </location>
</feature>
<evidence type="ECO:0000256" key="5">
    <source>
        <dbReference type="ARBA" id="ARBA00023175"/>
    </source>
</evidence>
<feature type="coiled-coil region" evidence="8">
    <location>
        <begin position="662"/>
        <end position="689"/>
    </location>
</feature>
<dbReference type="GO" id="GO:0005524">
    <property type="term" value="F:ATP binding"/>
    <property type="evidence" value="ECO:0007669"/>
    <property type="project" value="UniProtKB-UniRule"/>
</dbReference>
<accession>A0A9N9RUM4</accession>
<dbReference type="InterPro" id="IPR027640">
    <property type="entry name" value="Kinesin-like_fam"/>
</dbReference>
<keyword evidence="6" id="KW-0963">Cytoplasm</keyword>
<evidence type="ECO:0000256" key="8">
    <source>
        <dbReference type="SAM" id="Coils"/>
    </source>
</evidence>
<keyword evidence="3 7" id="KW-0067">ATP-binding</keyword>
<dbReference type="Proteomes" id="UP001153620">
    <property type="component" value="Chromosome 2"/>
</dbReference>
<evidence type="ECO:0000256" key="3">
    <source>
        <dbReference type="ARBA" id="ARBA00022840"/>
    </source>
</evidence>
<evidence type="ECO:0000313" key="11">
    <source>
        <dbReference type="Proteomes" id="UP001153620"/>
    </source>
</evidence>
<feature type="coiled-coil region" evidence="8">
    <location>
        <begin position="317"/>
        <end position="344"/>
    </location>
</feature>
<dbReference type="Gene3D" id="3.40.850.10">
    <property type="entry name" value="Kinesin motor domain"/>
    <property type="match status" value="1"/>
</dbReference>
<evidence type="ECO:0000256" key="7">
    <source>
        <dbReference type="PROSITE-ProRule" id="PRU00283"/>
    </source>
</evidence>
<evidence type="ECO:0000256" key="1">
    <source>
        <dbReference type="ARBA" id="ARBA00004245"/>
    </source>
</evidence>
<name>A0A9N9RUM4_9DIPT</name>
<gene>
    <name evidence="10" type="ORF">CHIRRI_LOCUS5995</name>
</gene>
<dbReference type="GO" id="GO:0005874">
    <property type="term" value="C:microtubule"/>
    <property type="evidence" value="ECO:0007669"/>
    <property type="project" value="TreeGrafter"/>
</dbReference>
<dbReference type="InterPro" id="IPR027417">
    <property type="entry name" value="P-loop_NTPase"/>
</dbReference>
<dbReference type="AlphaFoldDB" id="A0A9N9RUM4"/>
<comment type="subcellular location">
    <subcellularLocation>
        <location evidence="1">Cytoplasm</location>
        <location evidence="1">Cytoskeleton</location>
    </subcellularLocation>
</comment>
<keyword evidence="4 8" id="KW-0175">Coiled coil</keyword>
<evidence type="ECO:0000256" key="4">
    <source>
        <dbReference type="ARBA" id="ARBA00023054"/>
    </source>
</evidence>
<protein>
    <recommendedName>
        <fullName evidence="9">Kinesin motor domain-containing protein</fullName>
    </recommendedName>
</protein>
<dbReference type="EMBL" id="OU895878">
    <property type="protein sequence ID" value="CAG9803094.1"/>
    <property type="molecule type" value="Genomic_DNA"/>
</dbReference>
<dbReference type="InterPro" id="IPR036961">
    <property type="entry name" value="Kinesin_motor_dom_sf"/>
</dbReference>
<evidence type="ECO:0000313" key="10">
    <source>
        <dbReference type="EMBL" id="CAG9803094.1"/>
    </source>
</evidence>
<reference evidence="10" key="1">
    <citation type="submission" date="2022-01" db="EMBL/GenBank/DDBJ databases">
        <authorList>
            <person name="King R."/>
        </authorList>
    </citation>
    <scope>NUCLEOTIDE SEQUENCE</scope>
</reference>
<sequence>MSNIKVGVKFRPIVENEIKSRQWIVNGNEIQSKNSKHKFSFSNVFDESSTNHDVYSLCAQNVLKSLDGYNGTILTYGQTSSGKTFTMMGDNNTKGIIEMAIDDIFDTIDVLNDKNFNLRVGFIEIYNEKIYDLLDKSRKEIKIFDYQGQLETNQNEFIVKSKEEILKYVKIGNRNKHIAATMLNEFSSRSHTIFSISIDSTNSIGDTKSSKLIFGDLAGSEKPDITKNSFNEGLHINKSLLALGKIIRELSKPNANIKNVRFRESLLTRLLASSLGGNSYTTIVCTASPVSFEETFNTICFAQNAEKTKCKPISNNINDSAREVTILKTQVQKLQKELELERSRIFDNSIINFNSTYQVTHTVRKTESLKRKFHVDPEETICEHATKIFVQTDTSAVDENMELIEELKNQVADFKNENENLKAQLSECNQNLDNLIHMKESLKHDLKEESHKGWKIKEKCKMLRNKLVRKKEKLSSMKANLIDTHDGLDKACDESFKEQYESDLMHKNLIIFGLEKELKKLKDALKNTDRNKQFVSCAVNTEADPFEVQKLEQEIYNQHHMIHDLNMKNQELLYNNQVLQKQLEETILKANEMMKERDEFRRINNTMKMNFQESIRNTRNQFHNLVEQKQKQAIDFRKQLTESRNDELKNHLKLQEHYEKQFNILRISNRKLNAKIEALESELNAKNESELQKSKIADASIRELILTRDQESEKIKFIKSRYERKLTETVKYLEKVLNQKDKELNEIKKLQNSKESNNLIDKLVAINIH</sequence>
<organism evidence="10 11">
    <name type="scientific">Chironomus riparius</name>
    <dbReference type="NCBI Taxonomy" id="315576"/>
    <lineage>
        <taxon>Eukaryota</taxon>
        <taxon>Metazoa</taxon>
        <taxon>Ecdysozoa</taxon>
        <taxon>Arthropoda</taxon>
        <taxon>Hexapoda</taxon>
        <taxon>Insecta</taxon>
        <taxon>Pterygota</taxon>
        <taxon>Neoptera</taxon>
        <taxon>Endopterygota</taxon>
        <taxon>Diptera</taxon>
        <taxon>Nematocera</taxon>
        <taxon>Chironomoidea</taxon>
        <taxon>Chironomidae</taxon>
        <taxon>Chironominae</taxon>
        <taxon>Chironomus</taxon>
    </lineage>
</organism>
<reference evidence="10" key="2">
    <citation type="submission" date="2022-10" db="EMBL/GenBank/DDBJ databases">
        <authorList>
            <consortium name="ENA_rothamsted_submissions"/>
            <consortium name="culmorum"/>
            <person name="King R."/>
        </authorList>
    </citation>
    <scope>NUCLEOTIDE SEQUENCE</scope>
</reference>
<dbReference type="SMART" id="SM00129">
    <property type="entry name" value="KISc"/>
    <property type="match status" value="1"/>
</dbReference>
<dbReference type="GO" id="GO:0003777">
    <property type="term" value="F:microtubule motor activity"/>
    <property type="evidence" value="ECO:0007669"/>
    <property type="project" value="InterPro"/>
</dbReference>
<proteinExistence type="inferred from homology"/>
<dbReference type="OrthoDB" id="7741291at2759"/>
<dbReference type="InterPro" id="IPR001752">
    <property type="entry name" value="Kinesin_motor_dom"/>
</dbReference>
<dbReference type="GO" id="GO:0008017">
    <property type="term" value="F:microtubule binding"/>
    <property type="evidence" value="ECO:0007669"/>
    <property type="project" value="InterPro"/>
</dbReference>
<dbReference type="SUPFAM" id="SSF52540">
    <property type="entry name" value="P-loop containing nucleoside triphosphate hydrolases"/>
    <property type="match status" value="1"/>
</dbReference>
<dbReference type="GO" id="GO:0007018">
    <property type="term" value="P:microtubule-based movement"/>
    <property type="evidence" value="ECO:0007669"/>
    <property type="project" value="InterPro"/>
</dbReference>
<dbReference type="GO" id="GO:0000278">
    <property type="term" value="P:mitotic cell cycle"/>
    <property type="evidence" value="ECO:0007669"/>
    <property type="project" value="TreeGrafter"/>
</dbReference>
<keyword evidence="5 7" id="KW-0505">Motor protein</keyword>
<dbReference type="PANTHER" id="PTHR47968:SF75">
    <property type="entry name" value="CENTROMERE-ASSOCIATED PROTEIN E"/>
    <property type="match status" value="1"/>
</dbReference>
<feature type="domain" description="Kinesin motor" evidence="9">
    <location>
        <begin position="3"/>
        <end position="308"/>
    </location>
</feature>
<evidence type="ECO:0000256" key="6">
    <source>
        <dbReference type="ARBA" id="ARBA00023212"/>
    </source>
</evidence>